<gene>
    <name evidence="2" type="ORF">FISHEDRAFT_48290</name>
</gene>
<dbReference type="EMBL" id="KN882045">
    <property type="protein sequence ID" value="KIY45937.1"/>
    <property type="molecule type" value="Genomic_DNA"/>
</dbReference>
<protein>
    <submittedName>
        <fullName evidence="2">Amidase signature enzyme</fullName>
    </submittedName>
</protein>
<dbReference type="PANTHER" id="PTHR42678:SF34">
    <property type="entry name" value="OS04G0183300 PROTEIN"/>
    <property type="match status" value="1"/>
</dbReference>
<dbReference type="InterPro" id="IPR023631">
    <property type="entry name" value="Amidase_dom"/>
</dbReference>
<dbReference type="Proteomes" id="UP000054144">
    <property type="component" value="Unassembled WGS sequence"/>
</dbReference>
<dbReference type="AlphaFoldDB" id="A0A0D7A4J7"/>
<evidence type="ECO:0000313" key="2">
    <source>
        <dbReference type="EMBL" id="KIY45937.1"/>
    </source>
</evidence>
<keyword evidence="3" id="KW-1185">Reference proteome</keyword>
<dbReference type="PANTHER" id="PTHR42678">
    <property type="entry name" value="AMIDASE"/>
    <property type="match status" value="1"/>
</dbReference>
<organism evidence="2 3">
    <name type="scientific">Fistulina hepatica ATCC 64428</name>
    <dbReference type="NCBI Taxonomy" id="1128425"/>
    <lineage>
        <taxon>Eukaryota</taxon>
        <taxon>Fungi</taxon>
        <taxon>Dikarya</taxon>
        <taxon>Basidiomycota</taxon>
        <taxon>Agaricomycotina</taxon>
        <taxon>Agaricomycetes</taxon>
        <taxon>Agaricomycetidae</taxon>
        <taxon>Agaricales</taxon>
        <taxon>Fistulinaceae</taxon>
        <taxon>Fistulina</taxon>
    </lineage>
</organism>
<evidence type="ECO:0000313" key="3">
    <source>
        <dbReference type="Proteomes" id="UP000054144"/>
    </source>
</evidence>
<accession>A0A0D7A4J7</accession>
<dbReference type="SUPFAM" id="SSF75304">
    <property type="entry name" value="Amidase signature (AS) enzymes"/>
    <property type="match status" value="1"/>
</dbReference>
<name>A0A0D7A4J7_9AGAR</name>
<sequence length="510" mass="54777">MSANAQSLDLYETSIPDLQEGLRSFKFTSVDLVKAYLSRIDEVNLKGPSLRAVLEVNPRALQDAEEADSERQSAGESSLGFLHGIPILVKDSIATARPDDLGRWPGSLALSNSIPPIEAHVVGLLRKAGAIILGKTSLSEWSNYRGEVPSGFCGRIGQCTCPYYPQAGPSGSSSGSGVATAIGLAAAALGVETDGSIVGPASRNNIVGLKPTVGLTSRAGVIPISIHQDSVGPMCRSVTDVAILLGTIAGKDPRDPYTLAQPAPVGYLSQLDKDALRGARLGVPRAFLLESFAHILPAFEAAIELMRDLGSEIVDPADLPDAAELMKRGTKLESLVMETDFKIGLEKYLSELRFFGDDTMAIRTLADIVKFNKKHADQELIPPYHEDQTRLIKCQERAENENYHSAVVEVRTLAGTKGIDATLDLHRLDAFILPTEFPLGFISDDATPSSAEPTIEFAPALPYGLCFIGRAWSEAQLLALAYAFEQATQTRLSRKAYPSAIPKTQLHDVV</sequence>
<proteinExistence type="predicted"/>
<dbReference type="Pfam" id="PF01425">
    <property type="entry name" value="Amidase"/>
    <property type="match status" value="1"/>
</dbReference>
<evidence type="ECO:0000259" key="1">
    <source>
        <dbReference type="Pfam" id="PF01425"/>
    </source>
</evidence>
<feature type="domain" description="Amidase" evidence="1">
    <location>
        <begin position="31"/>
        <end position="327"/>
    </location>
</feature>
<reference evidence="2 3" key="1">
    <citation type="journal article" date="2015" name="Fungal Genet. Biol.">
        <title>Evolution of novel wood decay mechanisms in Agaricales revealed by the genome sequences of Fistulina hepatica and Cylindrobasidium torrendii.</title>
        <authorList>
            <person name="Floudas D."/>
            <person name="Held B.W."/>
            <person name="Riley R."/>
            <person name="Nagy L.G."/>
            <person name="Koehler G."/>
            <person name="Ransdell A.S."/>
            <person name="Younus H."/>
            <person name="Chow J."/>
            <person name="Chiniquy J."/>
            <person name="Lipzen A."/>
            <person name="Tritt A."/>
            <person name="Sun H."/>
            <person name="Haridas S."/>
            <person name="LaButti K."/>
            <person name="Ohm R.A."/>
            <person name="Kues U."/>
            <person name="Blanchette R.A."/>
            <person name="Grigoriev I.V."/>
            <person name="Minto R.E."/>
            <person name="Hibbett D.S."/>
        </authorList>
    </citation>
    <scope>NUCLEOTIDE SEQUENCE [LARGE SCALE GENOMIC DNA]</scope>
    <source>
        <strain evidence="2 3">ATCC 64428</strain>
    </source>
</reference>
<dbReference type="OrthoDB" id="566138at2759"/>
<dbReference type="Gene3D" id="3.90.1300.10">
    <property type="entry name" value="Amidase signature (AS) domain"/>
    <property type="match status" value="1"/>
</dbReference>
<dbReference type="InterPro" id="IPR036928">
    <property type="entry name" value="AS_sf"/>
</dbReference>